<dbReference type="PANTHER" id="PTHR22760">
    <property type="entry name" value="GLYCOSYLTRANSFERASE"/>
    <property type="match status" value="1"/>
</dbReference>
<dbReference type="InterPro" id="IPR005599">
    <property type="entry name" value="GPI_mannosylTrfase"/>
</dbReference>
<evidence type="ECO:0000256" key="2">
    <source>
        <dbReference type="ARBA" id="ARBA00004922"/>
    </source>
</evidence>
<feature type="transmembrane region" description="Helical" evidence="12">
    <location>
        <begin position="45"/>
        <end position="60"/>
    </location>
</feature>
<reference evidence="13" key="1">
    <citation type="submission" date="2022-11" db="EMBL/GenBank/DDBJ databases">
        <title>Centuries of genome instability and evolution in soft-shell clam transmissible cancer (bioRxiv).</title>
        <authorList>
            <person name="Hart S.F.M."/>
            <person name="Yonemitsu M.A."/>
            <person name="Giersch R.M."/>
            <person name="Beal B.F."/>
            <person name="Arriagada G."/>
            <person name="Davis B.W."/>
            <person name="Ostrander E.A."/>
            <person name="Goff S.P."/>
            <person name="Metzger M.J."/>
        </authorList>
    </citation>
    <scope>NUCLEOTIDE SEQUENCE</scope>
    <source>
        <strain evidence="13">MELC-2E11</strain>
        <tissue evidence="13">Siphon/mantle</tissue>
    </source>
</reference>
<keyword evidence="4 12" id="KW-0328">Glycosyltransferase</keyword>
<feature type="transmembrane region" description="Helical" evidence="12">
    <location>
        <begin position="13"/>
        <end position="38"/>
    </location>
</feature>
<gene>
    <name evidence="13" type="ORF">MAR_012349</name>
</gene>
<dbReference type="EMBL" id="CP111025">
    <property type="protein sequence ID" value="WAR26645.1"/>
    <property type="molecule type" value="Genomic_DNA"/>
</dbReference>
<evidence type="ECO:0000256" key="12">
    <source>
        <dbReference type="RuleBase" id="RU363075"/>
    </source>
</evidence>
<dbReference type="Pfam" id="PF03901">
    <property type="entry name" value="Glyco_transf_22"/>
    <property type="match status" value="1"/>
</dbReference>
<evidence type="ECO:0000256" key="9">
    <source>
        <dbReference type="ARBA" id="ARBA00023136"/>
    </source>
</evidence>
<accession>A0ABY7FWS6</accession>
<keyword evidence="14" id="KW-1185">Reference proteome</keyword>
<sequence>MTQSLTHTQTSPFMWYFLSALPRALSCSMFLVPIGLLLSPRTRQLVLPALMFVFIYSFLPHKELRFIIYVIPVCNVAAAEAMHKVWINRGKSSFQAMLCLVSVLHLLGNLATTGMFLYTSHNVHVHIDVAAAQTGITRFGQLYDNWRYNKTEDLAPGGVDMLSFTHIITGDPSHLPLYSNTHTTVAEVVSFNRVAFNRDKPPFLFWKHSPKMWILKRQ</sequence>
<comment type="catalytic activity">
    <reaction evidence="11">
        <text>an alpha-D-Man-(1-&gt;2)-alpha-D-Man-(1-&gt;2)-alpha-D-Man-(1-&gt;3)-[alpha-D-Man-(1-&gt;2)-alpha-D-Man-(1-&gt;3)-alpha-D-Man-(1-&gt;6)]-beta-D-Man-(1-&gt;4)-beta-D-GlcNAc-(1-&gt;4)-alpha-D-GlcNAc-diphospho-di-trans,poly-cis-dolichol + a di-trans,poly-cis-dolichyl beta-D-mannosyl phosphate = an alpha-D-Man-(1-&gt;2)-alpha-D-Man-(1-&gt;2)-alpha-D-Man-(1-&gt;3)-[alpha-D-Man-(1-&gt;2)-alpha-D-Man-(1-&gt;3)-[alpha-D-Man-(1-&gt;6)]-alpha-D-Man-(1-&gt;6)]-beta-D-Man-(1-&gt;4)-beta-D-GlcNAc-(1-&gt;4)-alpha-D-GlcNAc-diphospho-di-trans,poly-cis-dolichol + a di-trans,poly-cis-dolichyl phosphate + H(+)</text>
        <dbReference type="Rhea" id="RHEA:29535"/>
        <dbReference type="Rhea" id="RHEA-COMP:19498"/>
        <dbReference type="Rhea" id="RHEA-COMP:19501"/>
        <dbReference type="Rhea" id="RHEA-COMP:19518"/>
        <dbReference type="Rhea" id="RHEA-COMP:19519"/>
        <dbReference type="ChEBI" id="CHEBI:15378"/>
        <dbReference type="ChEBI" id="CHEBI:57683"/>
        <dbReference type="ChEBI" id="CHEBI:58211"/>
        <dbReference type="ChEBI" id="CHEBI:132517"/>
        <dbReference type="ChEBI" id="CHEBI:132519"/>
        <dbReference type="EC" id="2.4.1.260"/>
    </reaction>
    <physiologicalReaction direction="left-to-right" evidence="11">
        <dbReference type="Rhea" id="RHEA:29536"/>
    </physiologicalReaction>
</comment>
<dbReference type="EC" id="2.4.1.-" evidence="12"/>
<evidence type="ECO:0000256" key="5">
    <source>
        <dbReference type="ARBA" id="ARBA00022679"/>
    </source>
</evidence>
<organism evidence="13 14">
    <name type="scientific">Mya arenaria</name>
    <name type="common">Soft-shell clam</name>
    <dbReference type="NCBI Taxonomy" id="6604"/>
    <lineage>
        <taxon>Eukaryota</taxon>
        <taxon>Metazoa</taxon>
        <taxon>Spiralia</taxon>
        <taxon>Lophotrochozoa</taxon>
        <taxon>Mollusca</taxon>
        <taxon>Bivalvia</taxon>
        <taxon>Autobranchia</taxon>
        <taxon>Heteroconchia</taxon>
        <taxon>Euheterodonta</taxon>
        <taxon>Imparidentia</taxon>
        <taxon>Neoheterodontei</taxon>
        <taxon>Myida</taxon>
        <taxon>Myoidea</taxon>
        <taxon>Myidae</taxon>
        <taxon>Mya</taxon>
    </lineage>
</organism>
<evidence type="ECO:0000256" key="3">
    <source>
        <dbReference type="ARBA" id="ARBA00007063"/>
    </source>
</evidence>
<feature type="transmembrane region" description="Helical" evidence="12">
    <location>
        <begin position="66"/>
        <end position="86"/>
    </location>
</feature>
<comment type="subcellular location">
    <subcellularLocation>
        <location evidence="1 12">Endoplasmic reticulum membrane</location>
        <topology evidence="1 12">Multi-pass membrane protein</topology>
    </subcellularLocation>
</comment>
<feature type="transmembrane region" description="Helical" evidence="12">
    <location>
        <begin position="98"/>
        <end position="118"/>
    </location>
</feature>
<evidence type="ECO:0000256" key="7">
    <source>
        <dbReference type="ARBA" id="ARBA00022824"/>
    </source>
</evidence>
<evidence type="ECO:0000313" key="14">
    <source>
        <dbReference type="Proteomes" id="UP001164746"/>
    </source>
</evidence>
<keyword evidence="7 12" id="KW-0256">Endoplasmic reticulum</keyword>
<comment type="similarity">
    <text evidence="3 12">Belongs to the glycosyltransferase 22 family.</text>
</comment>
<proteinExistence type="inferred from homology"/>
<keyword evidence="5" id="KW-0808">Transferase</keyword>
<dbReference type="Proteomes" id="UP001164746">
    <property type="component" value="Chromosome 14"/>
</dbReference>
<evidence type="ECO:0000256" key="4">
    <source>
        <dbReference type="ARBA" id="ARBA00022676"/>
    </source>
</evidence>
<comment type="pathway">
    <text evidence="2">Protein modification; protein glycosylation.</text>
</comment>
<comment type="caution">
    <text evidence="12">Lacks conserved residue(s) required for the propagation of feature annotation.</text>
</comment>
<evidence type="ECO:0000256" key="1">
    <source>
        <dbReference type="ARBA" id="ARBA00004477"/>
    </source>
</evidence>
<evidence type="ECO:0000256" key="8">
    <source>
        <dbReference type="ARBA" id="ARBA00022989"/>
    </source>
</evidence>
<evidence type="ECO:0000256" key="10">
    <source>
        <dbReference type="ARBA" id="ARBA00044721"/>
    </source>
</evidence>
<keyword evidence="8 12" id="KW-1133">Transmembrane helix</keyword>
<evidence type="ECO:0000256" key="11">
    <source>
        <dbReference type="ARBA" id="ARBA00048899"/>
    </source>
</evidence>
<evidence type="ECO:0000313" key="13">
    <source>
        <dbReference type="EMBL" id="WAR26645.1"/>
    </source>
</evidence>
<protein>
    <recommendedName>
        <fullName evidence="12">Mannosyltransferase</fullName>
        <ecNumber evidence="12">2.4.1.-</ecNumber>
    </recommendedName>
</protein>
<dbReference type="PANTHER" id="PTHR22760:SF1">
    <property type="entry name" value="DOL-P-MAN:MAN(7)GLCNAC(2)-PP-DOL ALPHA-1,6-MANNOSYLTRANSFERASE"/>
    <property type="match status" value="1"/>
</dbReference>
<keyword evidence="9 12" id="KW-0472">Membrane</keyword>
<comment type="function">
    <text evidence="10">Mannosyltransferase that operates in the biosynthetic pathway of dolichol-linked oligosaccharides, the glycan precursors employed in protein asparagine (N)-glycosylation. The assembly of dolichol-linked oligosaccharides begins on the cytosolic side of the endoplasmic reticulum membrane and finishes in its lumen. The sequential addition of sugars to dolichol pyrophosphate produces dolichol-linked oligosaccharides containing fourteen sugars, including two GlcNAcs, nine mannoses and three glucoses. Once assembled, the oligosaccharide is transferred from the lipid to nascent proteins by oligosaccharyltransferases. In the lumen of the endoplasmic reticulum, adds the eighth mannose residue in an alpha-1,6 linkage onto Man(7)GlcNAc(2)-PP-dolichol to produce Man(8)GlcNAc(2)-PP-dolichol.</text>
</comment>
<keyword evidence="6 12" id="KW-0812">Transmembrane</keyword>
<name>A0ABY7FWS6_MYAAR</name>
<evidence type="ECO:0000256" key="6">
    <source>
        <dbReference type="ARBA" id="ARBA00022692"/>
    </source>
</evidence>